<sequence>YSLSNQEHGRVILSYPTTGRFLPVYFHGSGLTKEGVFFIPKISTKVFQPVPAVHADVP</sequence>
<evidence type="ECO:0000313" key="2">
    <source>
        <dbReference type="Proteomes" id="UP000199520"/>
    </source>
</evidence>
<dbReference type="AlphaFoldDB" id="A0A1I4QEJ8"/>
<name>A0A1I4QEJ8_9FIRM</name>
<proteinExistence type="predicted"/>
<gene>
    <name evidence="1" type="ORF">SAMN04490355_10971</name>
</gene>
<dbReference type="EMBL" id="FOTS01000097">
    <property type="protein sequence ID" value="SFM38499.1"/>
    <property type="molecule type" value="Genomic_DNA"/>
</dbReference>
<accession>A0A1I4QEJ8</accession>
<feature type="non-terminal residue" evidence="1">
    <location>
        <position position="1"/>
    </location>
</feature>
<keyword evidence="2" id="KW-1185">Reference proteome</keyword>
<reference evidence="2" key="1">
    <citation type="submission" date="2016-10" db="EMBL/GenBank/DDBJ databases">
        <authorList>
            <person name="Varghese N."/>
            <person name="Submissions S."/>
        </authorList>
    </citation>
    <scope>NUCLEOTIDE SEQUENCE [LARGE SCALE GENOMIC DNA]</scope>
    <source>
        <strain evidence="2">DSM 13327</strain>
    </source>
</reference>
<protein>
    <submittedName>
        <fullName evidence="1">Uncharacterized protein</fullName>
    </submittedName>
</protein>
<dbReference type="Proteomes" id="UP000199520">
    <property type="component" value="Unassembled WGS sequence"/>
</dbReference>
<evidence type="ECO:0000313" key="1">
    <source>
        <dbReference type="EMBL" id="SFM38499.1"/>
    </source>
</evidence>
<organism evidence="1 2">
    <name type="scientific">Pelosinus propionicus DSM 13327</name>
    <dbReference type="NCBI Taxonomy" id="1123291"/>
    <lineage>
        <taxon>Bacteria</taxon>
        <taxon>Bacillati</taxon>
        <taxon>Bacillota</taxon>
        <taxon>Negativicutes</taxon>
        <taxon>Selenomonadales</taxon>
        <taxon>Sporomusaceae</taxon>
        <taxon>Pelosinus</taxon>
    </lineage>
</organism>